<keyword evidence="2" id="KW-0449">Lipoprotein</keyword>
<dbReference type="PANTHER" id="PTHR35869:SF1">
    <property type="entry name" value="OUTER-MEMBRANE LIPOPROTEIN CARRIER PROTEIN"/>
    <property type="match status" value="1"/>
</dbReference>
<evidence type="ECO:0000313" key="2">
    <source>
        <dbReference type="EMBL" id="CUH60733.1"/>
    </source>
</evidence>
<dbReference type="PANTHER" id="PTHR35869">
    <property type="entry name" value="OUTER-MEMBRANE LIPOPROTEIN CARRIER PROTEIN"/>
    <property type="match status" value="1"/>
</dbReference>
<dbReference type="SUPFAM" id="SSF89392">
    <property type="entry name" value="Prokaryotic lipoproteins and lipoprotein localization factors"/>
    <property type="match status" value="1"/>
</dbReference>
<dbReference type="STRING" id="266809.PM03_12870"/>
<proteinExistence type="predicted"/>
<accession>A0A0P1FHM2</accession>
<keyword evidence="1" id="KW-0732">Signal</keyword>
<dbReference type="Gene3D" id="2.50.20.10">
    <property type="entry name" value="Lipoprotein localisation LolA/LolB/LppX"/>
    <property type="match status" value="1"/>
</dbReference>
<dbReference type="CDD" id="cd16325">
    <property type="entry name" value="LolA"/>
    <property type="match status" value="1"/>
</dbReference>
<dbReference type="InterPro" id="IPR029046">
    <property type="entry name" value="LolA/LolB/LppX"/>
</dbReference>
<organism evidence="2 3">
    <name type="scientific">Thalassobacter stenotrophicus</name>
    <dbReference type="NCBI Taxonomy" id="266809"/>
    <lineage>
        <taxon>Bacteria</taxon>
        <taxon>Pseudomonadati</taxon>
        <taxon>Pseudomonadota</taxon>
        <taxon>Alphaproteobacteria</taxon>
        <taxon>Rhodobacterales</taxon>
        <taxon>Roseobacteraceae</taxon>
        <taxon>Thalassobacter</taxon>
    </lineage>
</organism>
<evidence type="ECO:0000313" key="3">
    <source>
        <dbReference type="Proteomes" id="UP000051298"/>
    </source>
</evidence>
<sequence length="225" mass="24142">MAISRADVMARVQTALGDGAAVVMCWGMKHVLLAPVLWLALSLPSFGEEISLEAINGYLNSFTTARADFTQVNGDGSVSTGTLLMRRPGRARFDYDDSDALVIAGGGQVAIFDPVSNTPPEQYPLRRTPLTHILARNVDLSASGQLAGYDYNGTATSVVLQDPEQPQLGNIRLVFTANPVALREWIITNEGGGQTTVMFDTLETGVQIGAREFSIVQESQARGLN</sequence>
<dbReference type="InterPro" id="IPR004564">
    <property type="entry name" value="OM_lipoprot_carrier_LolA-like"/>
</dbReference>
<name>A0A0P1FHM2_9RHOB</name>
<dbReference type="EMBL" id="CYRX01000029">
    <property type="protein sequence ID" value="CUH60733.1"/>
    <property type="molecule type" value="Genomic_DNA"/>
</dbReference>
<protein>
    <submittedName>
        <fullName evidence="2">Outer membrane lipoprotein-sorting protein</fullName>
    </submittedName>
</protein>
<evidence type="ECO:0000256" key="1">
    <source>
        <dbReference type="ARBA" id="ARBA00022729"/>
    </source>
</evidence>
<dbReference type="Pfam" id="PF03548">
    <property type="entry name" value="LolA"/>
    <property type="match status" value="1"/>
</dbReference>
<gene>
    <name evidence="2" type="ORF">THS5294_02029</name>
</gene>
<dbReference type="Proteomes" id="UP000051298">
    <property type="component" value="Unassembled WGS sequence"/>
</dbReference>
<reference evidence="2 3" key="1">
    <citation type="submission" date="2015-09" db="EMBL/GenBank/DDBJ databases">
        <authorList>
            <consortium name="Swine Surveillance"/>
        </authorList>
    </citation>
    <scope>NUCLEOTIDE SEQUENCE [LARGE SCALE GENOMIC DNA]</scope>
    <source>
        <strain evidence="2 3">CECT 5294</strain>
    </source>
</reference>
<dbReference type="AlphaFoldDB" id="A0A0P1FHM2"/>
<dbReference type="eggNOG" id="COG2834">
    <property type="taxonomic scope" value="Bacteria"/>
</dbReference>